<evidence type="ECO:0000256" key="5">
    <source>
        <dbReference type="ARBA" id="ARBA00022692"/>
    </source>
</evidence>
<sequence>MDRTSPDLARAFRLGIRDGLPFLIVIVPFGMLFGVLASEAGWSMAEMMAMTILVIAGASQFTALQLLSEHAPLFIAIATALAVNLRLAMYSASLAQEIGSTPLLGRLLAAYCLTDQTYGISMNRLALGPAMTQRERLAHFLGGAVPVCIPWYFATWLGAVLGNAIPPAFALDFAVPITFIAIVGPGLRTLPQAAAALVSVVVALALASLPYNLWLLAAAVAGMMTGAMTEIWLERRKAGNESPK</sequence>
<dbReference type="EMBL" id="JACHFM010000001">
    <property type="protein sequence ID" value="MBB5220951.1"/>
    <property type="molecule type" value="Genomic_DNA"/>
</dbReference>
<dbReference type="PANTHER" id="PTHR34979">
    <property type="entry name" value="INNER MEMBRANE PROTEIN YGAZ"/>
    <property type="match status" value="1"/>
</dbReference>
<comment type="subcellular location">
    <subcellularLocation>
        <location evidence="1">Cell membrane</location>
        <topology evidence="1">Multi-pass membrane protein</topology>
    </subcellularLocation>
</comment>
<dbReference type="RefSeq" id="WP_184147371.1">
    <property type="nucleotide sequence ID" value="NZ_JACHFM010000001.1"/>
</dbReference>
<feature type="transmembrane region" description="Helical" evidence="8">
    <location>
        <begin position="20"/>
        <end position="37"/>
    </location>
</feature>
<evidence type="ECO:0000256" key="1">
    <source>
        <dbReference type="ARBA" id="ARBA00004651"/>
    </source>
</evidence>
<dbReference type="Proteomes" id="UP000549457">
    <property type="component" value="Unassembled WGS sequence"/>
</dbReference>
<dbReference type="AlphaFoldDB" id="A0A840SNS4"/>
<reference evidence="9 10" key="1">
    <citation type="submission" date="2020-08" db="EMBL/GenBank/DDBJ databases">
        <title>Genomic Encyclopedia of Type Strains, Phase IV (KMG-IV): sequencing the most valuable type-strain genomes for metagenomic binning, comparative biology and taxonomic classification.</title>
        <authorList>
            <person name="Goeker M."/>
        </authorList>
    </citation>
    <scope>NUCLEOTIDE SEQUENCE [LARGE SCALE GENOMIC DNA]</scope>
    <source>
        <strain evidence="9 10">DSM 101730</strain>
    </source>
</reference>
<organism evidence="9 10">
    <name type="scientific">Amaricoccus macauensis</name>
    <dbReference type="NCBI Taxonomy" id="57001"/>
    <lineage>
        <taxon>Bacteria</taxon>
        <taxon>Pseudomonadati</taxon>
        <taxon>Pseudomonadota</taxon>
        <taxon>Alphaproteobacteria</taxon>
        <taxon>Rhodobacterales</taxon>
        <taxon>Paracoccaceae</taxon>
        <taxon>Amaricoccus</taxon>
    </lineage>
</organism>
<comment type="similarity">
    <text evidence="2">Belongs to the AzlC family.</text>
</comment>
<protein>
    <submittedName>
        <fullName evidence="9">Putative branched-subunit amino acid permease</fullName>
    </submittedName>
</protein>
<evidence type="ECO:0000256" key="2">
    <source>
        <dbReference type="ARBA" id="ARBA00010735"/>
    </source>
</evidence>
<comment type="caution">
    <text evidence="9">The sequence shown here is derived from an EMBL/GenBank/DDBJ whole genome shotgun (WGS) entry which is preliminary data.</text>
</comment>
<name>A0A840SNS4_9RHOB</name>
<evidence type="ECO:0000256" key="3">
    <source>
        <dbReference type="ARBA" id="ARBA00022448"/>
    </source>
</evidence>
<keyword evidence="10" id="KW-1185">Reference proteome</keyword>
<evidence type="ECO:0000256" key="8">
    <source>
        <dbReference type="SAM" id="Phobius"/>
    </source>
</evidence>
<dbReference type="PANTHER" id="PTHR34979:SF1">
    <property type="entry name" value="INNER MEMBRANE PROTEIN YGAZ"/>
    <property type="match status" value="1"/>
</dbReference>
<dbReference type="GO" id="GO:0005886">
    <property type="term" value="C:plasma membrane"/>
    <property type="evidence" value="ECO:0007669"/>
    <property type="project" value="UniProtKB-SubCell"/>
</dbReference>
<accession>A0A840SNS4</accession>
<evidence type="ECO:0000256" key="4">
    <source>
        <dbReference type="ARBA" id="ARBA00022475"/>
    </source>
</evidence>
<feature type="transmembrane region" description="Helical" evidence="8">
    <location>
        <begin position="164"/>
        <end position="183"/>
    </location>
</feature>
<gene>
    <name evidence="9" type="ORF">HNP73_000872</name>
</gene>
<keyword evidence="3" id="KW-0813">Transport</keyword>
<keyword evidence="6 8" id="KW-1133">Transmembrane helix</keyword>
<dbReference type="Pfam" id="PF03591">
    <property type="entry name" value="AzlC"/>
    <property type="match status" value="1"/>
</dbReference>
<dbReference type="InterPro" id="IPR011606">
    <property type="entry name" value="Brnchd-chn_aa_trnsp_permease"/>
</dbReference>
<proteinExistence type="inferred from homology"/>
<evidence type="ECO:0000313" key="10">
    <source>
        <dbReference type="Proteomes" id="UP000549457"/>
    </source>
</evidence>
<evidence type="ECO:0000313" key="9">
    <source>
        <dbReference type="EMBL" id="MBB5220951.1"/>
    </source>
</evidence>
<dbReference type="GO" id="GO:1903785">
    <property type="term" value="P:L-valine transmembrane transport"/>
    <property type="evidence" value="ECO:0007669"/>
    <property type="project" value="TreeGrafter"/>
</dbReference>
<keyword evidence="7 8" id="KW-0472">Membrane</keyword>
<feature type="transmembrane region" description="Helical" evidence="8">
    <location>
        <begin position="190"/>
        <end position="207"/>
    </location>
</feature>
<evidence type="ECO:0000256" key="6">
    <source>
        <dbReference type="ARBA" id="ARBA00022989"/>
    </source>
</evidence>
<feature type="transmembrane region" description="Helical" evidence="8">
    <location>
        <begin position="73"/>
        <end position="92"/>
    </location>
</feature>
<evidence type="ECO:0000256" key="7">
    <source>
        <dbReference type="ARBA" id="ARBA00023136"/>
    </source>
</evidence>
<feature type="transmembrane region" description="Helical" evidence="8">
    <location>
        <begin position="137"/>
        <end position="158"/>
    </location>
</feature>
<keyword evidence="5 8" id="KW-0812">Transmembrane</keyword>
<keyword evidence="4" id="KW-1003">Cell membrane</keyword>